<dbReference type="SUPFAM" id="SSF56601">
    <property type="entry name" value="beta-lactamase/transpeptidase-like"/>
    <property type="match status" value="1"/>
</dbReference>
<evidence type="ECO:0000313" key="1">
    <source>
        <dbReference type="EMBL" id="VAX03879.1"/>
    </source>
</evidence>
<accession>A0A3B1ADC1</accession>
<dbReference type="Gene3D" id="3.40.710.10">
    <property type="entry name" value="DD-peptidase/beta-lactamase superfamily"/>
    <property type="match status" value="1"/>
</dbReference>
<gene>
    <name evidence="1" type="ORF">MNBD_GAMMA19-1449</name>
</gene>
<dbReference type="EMBL" id="UOFV01000435">
    <property type="protein sequence ID" value="VAX03879.1"/>
    <property type="molecule type" value="Genomic_DNA"/>
</dbReference>
<protein>
    <submittedName>
        <fullName evidence="1">Uncharacterized protein</fullName>
    </submittedName>
</protein>
<proteinExistence type="predicted"/>
<dbReference type="InterPro" id="IPR012338">
    <property type="entry name" value="Beta-lactam/transpept-like"/>
</dbReference>
<dbReference type="AlphaFoldDB" id="A0A3B1ADC1"/>
<sequence>MARKDLTPYFYSHPDEYGDGLALGNGEVTLFELVQAYTVIAQMGSYKPLSFIDGEH</sequence>
<name>A0A3B1ADC1_9ZZZZ</name>
<reference evidence="1" key="1">
    <citation type="submission" date="2018-06" db="EMBL/GenBank/DDBJ databases">
        <authorList>
            <person name="Zhirakovskaya E."/>
        </authorList>
    </citation>
    <scope>NUCLEOTIDE SEQUENCE</scope>
</reference>
<feature type="non-terminal residue" evidence="1">
    <location>
        <position position="56"/>
    </location>
</feature>
<organism evidence="1">
    <name type="scientific">hydrothermal vent metagenome</name>
    <dbReference type="NCBI Taxonomy" id="652676"/>
    <lineage>
        <taxon>unclassified sequences</taxon>
        <taxon>metagenomes</taxon>
        <taxon>ecological metagenomes</taxon>
    </lineage>
</organism>